<sequence length="58" mass="6688">WQLCYITFDDDDVSEPPYGENPTLDSDDYGKKPVVNILDNFIISLRNTLFNLKFSATE</sequence>
<accession>A0A4Y2L1F4</accession>
<organism evidence="1 2">
    <name type="scientific">Araneus ventricosus</name>
    <name type="common">Orbweaver spider</name>
    <name type="synonym">Epeira ventricosa</name>
    <dbReference type="NCBI Taxonomy" id="182803"/>
    <lineage>
        <taxon>Eukaryota</taxon>
        <taxon>Metazoa</taxon>
        <taxon>Ecdysozoa</taxon>
        <taxon>Arthropoda</taxon>
        <taxon>Chelicerata</taxon>
        <taxon>Arachnida</taxon>
        <taxon>Araneae</taxon>
        <taxon>Araneomorphae</taxon>
        <taxon>Entelegynae</taxon>
        <taxon>Araneoidea</taxon>
        <taxon>Araneidae</taxon>
        <taxon>Araneus</taxon>
    </lineage>
</organism>
<dbReference type="EMBL" id="BGPR01005258">
    <property type="protein sequence ID" value="GBN08362.1"/>
    <property type="molecule type" value="Genomic_DNA"/>
</dbReference>
<reference evidence="1 2" key="1">
    <citation type="journal article" date="2019" name="Sci. Rep.">
        <title>Orb-weaving spider Araneus ventricosus genome elucidates the spidroin gene catalogue.</title>
        <authorList>
            <person name="Kono N."/>
            <person name="Nakamura H."/>
            <person name="Ohtoshi R."/>
            <person name="Moran D.A.P."/>
            <person name="Shinohara A."/>
            <person name="Yoshida Y."/>
            <person name="Fujiwara M."/>
            <person name="Mori M."/>
            <person name="Tomita M."/>
            <person name="Arakawa K."/>
        </authorList>
    </citation>
    <scope>NUCLEOTIDE SEQUENCE [LARGE SCALE GENOMIC DNA]</scope>
</reference>
<evidence type="ECO:0000313" key="2">
    <source>
        <dbReference type="Proteomes" id="UP000499080"/>
    </source>
</evidence>
<keyword evidence="2" id="KW-1185">Reference proteome</keyword>
<dbReference type="AlphaFoldDB" id="A0A4Y2L1F4"/>
<protein>
    <submittedName>
        <fullName evidence="1">Uncharacterized protein</fullName>
    </submittedName>
</protein>
<feature type="non-terminal residue" evidence="1">
    <location>
        <position position="1"/>
    </location>
</feature>
<proteinExistence type="predicted"/>
<dbReference type="Proteomes" id="UP000499080">
    <property type="component" value="Unassembled WGS sequence"/>
</dbReference>
<name>A0A4Y2L1F4_ARAVE</name>
<gene>
    <name evidence="1" type="ORF">AVEN_55586_1</name>
</gene>
<evidence type="ECO:0000313" key="1">
    <source>
        <dbReference type="EMBL" id="GBN08362.1"/>
    </source>
</evidence>
<comment type="caution">
    <text evidence="1">The sequence shown here is derived from an EMBL/GenBank/DDBJ whole genome shotgun (WGS) entry which is preliminary data.</text>
</comment>